<dbReference type="AlphaFoldDB" id="A0A1D3L2P2"/>
<reference evidence="5 6" key="1">
    <citation type="submission" date="2016-08" db="EMBL/GenBank/DDBJ databases">
        <authorList>
            <person name="Seilhamer J.J."/>
        </authorList>
    </citation>
    <scope>NUCLEOTIDE SEQUENCE [LARGE SCALE GENOMIC DNA]</scope>
    <source>
        <strain evidence="5">Buetzberg</strain>
    </source>
</reference>
<evidence type="ECO:0000256" key="1">
    <source>
        <dbReference type="ARBA" id="ARBA00023015"/>
    </source>
</evidence>
<dbReference type="CDD" id="cd00090">
    <property type="entry name" value="HTH_ARSR"/>
    <property type="match status" value="1"/>
</dbReference>
<dbReference type="InterPro" id="IPR001845">
    <property type="entry name" value="HTH_ArsR_DNA-bd_dom"/>
</dbReference>
<keyword evidence="2" id="KW-0238">DNA-binding</keyword>
<dbReference type="RefSeq" id="WP_071906948.1">
    <property type="nucleotide sequence ID" value="NZ_LT607756.1"/>
</dbReference>
<evidence type="ECO:0000259" key="4">
    <source>
        <dbReference type="PROSITE" id="PS50987"/>
    </source>
</evidence>
<dbReference type="KEGG" id="mcub:MCBB_1267"/>
<dbReference type="Pfam" id="PF01022">
    <property type="entry name" value="HTH_5"/>
    <property type="match status" value="1"/>
</dbReference>
<keyword evidence="3" id="KW-0804">Transcription</keyword>
<evidence type="ECO:0000256" key="2">
    <source>
        <dbReference type="ARBA" id="ARBA00023125"/>
    </source>
</evidence>
<dbReference type="InterPro" id="IPR036388">
    <property type="entry name" value="WH-like_DNA-bd_sf"/>
</dbReference>
<accession>A0A1D3L2P2</accession>
<dbReference type="SUPFAM" id="SSF46785">
    <property type="entry name" value="Winged helix' DNA-binding domain"/>
    <property type="match status" value="1"/>
</dbReference>
<dbReference type="GO" id="GO:0003677">
    <property type="term" value="F:DNA binding"/>
    <property type="evidence" value="ECO:0007669"/>
    <property type="project" value="UniProtKB-KW"/>
</dbReference>
<dbReference type="SMART" id="SM00418">
    <property type="entry name" value="HTH_ARSR"/>
    <property type="match status" value="1"/>
</dbReference>
<dbReference type="Gene3D" id="1.10.10.10">
    <property type="entry name" value="Winged helix-like DNA-binding domain superfamily/Winged helix DNA-binding domain"/>
    <property type="match status" value="1"/>
</dbReference>
<dbReference type="Proteomes" id="UP000094707">
    <property type="component" value="Chromosome I"/>
</dbReference>
<dbReference type="PROSITE" id="PS50987">
    <property type="entry name" value="HTH_ARSR_2"/>
    <property type="match status" value="1"/>
</dbReference>
<organism evidence="5 6">
    <name type="scientific">Methanobacterium congolense</name>
    <dbReference type="NCBI Taxonomy" id="118062"/>
    <lineage>
        <taxon>Archaea</taxon>
        <taxon>Methanobacteriati</taxon>
        <taxon>Methanobacteriota</taxon>
        <taxon>Methanomada group</taxon>
        <taxon>Methanobacteria</taxon>
        <taxon>Methanobacteriales</taxon>
        <taxon>Methanobacteriaceae</taxon>
        <taxon>Methanobacterium</taxon>
    </lineage>
</organism>
<evidence type="ECO:0000256" key="3">
    <source>
        <dbReference type="ARBA" id="ARBA00023163"/>
    </source>
</evidence>
<dbReference type="InterPro" id="IPR011991">
    <property type="entry name" value="ArsR-like_HTH"/>
</dbReference>
<feature type="domain" description="HTH arsR-type" evidence="4">
    <location>
        <begin position="27"/>
        <end position="121"/>
    </location>
</feature>
<evidence type="ECO:0000313" key="5">
    <source>
        <dbReference type="EMBL" id="SCG85825.1"/>
    </source>
</evidence>
<dbReference type="EMBL" id="LT607756">
    <property type="protein sequence ID" value="SCG85825.1"/>
    <property type="molecule type" value="Genomic_DNA"/>
</dbReference>
<dbReference type="GeneID" id="30412111"/>
<gene>
    <name evidence="5" type="primary">ziaR</name>
    <name evidence="5" type="ORF">MCBB_1267</name>
</gene>
<name>A0A1D3L2P2_9EURY</name>
<sequence length="121" mass="13885">MKIESEGTCEVKCIHEDSVREVKSKMLSEETFQGIASDFKILGDPTRVKILHALSKDELCVCDLAAILGMTDSAISHQLRLLMERNMVKFQKRGKMAYYQLADEHVIQLIRMESEHARECR</sequence>
<dbReference type="STRING" id="118062.MCBB_1267"/>
<dbReference type="PANTHER" id="PTHR43132">
    <property type="entry name" value="ARSENICAL RESISTANCE OPERON REPRESSOR ARSR-RELATED"/>
    <property type="match status" value="1"/>
</dbReference>
<keyword evidence="1" id="KW-0805">Transcription regulation</keyword>
<dbReference type="InterPro" id="IPR051011">
    <property type="entry name" value="Metal_resp_trans_reg"/>
</dbReference>
<dbReference type="NCBIfam" id="NF033788">
    <property type="entry name" value="HTH_metalloreg"/>
    <property type="match status" value="1"/>
</dbReference>
<keyword evidence="6" id="KW-1185">Reference proteome</keyword>
<proteinExistence type="predicted"/>
<dbReference type="PROSITE" id="PS00846">
    <property type="entry name" value="HTH_ARSR_1"/>
    <property type="match status" value="1"/>
</dbReference>
<dbReference type="PRINTS" id="PR00778">
    <property type="entry name" value="HTHARSR"/>
</dbReference>
<protein>
    <submittedName>
        <fullName evidence="5">Transcriptional repressor SmtB homolog</fullName>
    </submittedName>
</protein>
<dbReference type="InterPro" id="IPR036390">
    <property type="entry name" value="WH_DNA-bd_sf"/>
</dbReference>
<dbReference type="PANTHER" id="PTHR43132:SF6">
    <property type="entry name" value="HTH-TYPE TRANSCRIPTIONAL REPRESSOR CZRA"/>
    <property type="match status" value="1"/>
</dbReference>
<dbReference type="InterPro" id="IPR018334">
    <property type="entry name" value="ArsR_HTH"/>
</dbReference>
<evidence type="ECO:0000313" key="6">
    <source>
        <dbReference type="Proteomes" id="UP000094707"/>
    </source>
</evidence>
<dbReference type="GO" id="GO:0003700">
    <property type="term" value="F:DNA-binding transcription factor activity"/>
    <property type="evidence" value="ECO:0007669"/>
    <property type="project" value="InterPro"/>
</dbReference>